<protein>
    <submittedName>
        <fullName evidence="1">Uncharacterized protein</fullName>
    </submittedName>
</protein>
<keyword evidence="2" id="KW-1185">Reference proteome</keyword>
<reference evidence="1 2" key="1">
    <citation type="journal article" date="2019" name="Genome Biol. Evol.">
        <title>Insights into the evolution of the New World diploid cottons (Gossypium, subgenus Houzingenia) based on genome sequencing.</title>
        <authorList>
            <person name="Grover C.E."/>
            <person name="Arick M.A. 2nd"/>
            <person name="Thrash A."/>
            <person name="Conover J.L."/>
            <person name="Sanders W.S."/>
            <person name="Peterson D.G."/>
            <person name="Frelichowski J.E."/>
            <person name="Scheffler J.A."/>
            <person name="Scheffler B.E."/>
            <person name="Wendel J.F."/>
        </authorList>
    </citation>
    <scope>NUCLEOTIDE SEQUENCE [LARGE SCALE GENOMIC DNA]</scope>
    <source>
        <strain evidence="1">6</strain>
        <tissue evidence="1">Leaf</tissue>
    </source>
</reference>
<comment type="caution">
    <text evidence="1">The sequence shown here is derived from an EMBL/GenBank/DDBJ whole genome shotgun (WGS) entry which is preliminary data.</text>
</comment>
<dbReference type="Proteomes" id="UP000593575">
    <property type="component" value="Unassembled WGS sequence"/>
</dbReference>
<name>A0A7J9KGN9_9ROSI</name>
<dbReference type="EMBL" id="JABFAE010415369">
    <property type="protein sequence ID" value="MBA0845409.1"/>
    <property type="molecule type" value="Genomic_DNA"/>
</dbReference>
<evidence type="ECO:0000313" key="2">
    <source>
        <dbReference type="Proteomes" id="UP000593575"/>
    </source>
</evidence>
<sequence>MHLLKKFVGFDLSTSGYEEKSQRLRLEYLRPLLKGRKYLLLSILREPLSVERIRGYAKAR</sequence>
<accession>A0A7J9KGN9</accession>
<organism evidence="1 2">
    <name type="scientific">Gossypium armourianum</name>
    <dbReference type="NCBI Taxonomy" id="34283"/>
    <lineage>
        <taxon>Eukaryota</taxon>
        <taxon>Viridiplantae</taxon>
        <taxon>Streptophyta</taxon>
        <taxon>Embryophyta</taxon>
        <taxon>Tracheophyta</taxon>
        <taxon>Spermatophyta</taxon>
        <taxon>Magnoliopsida</taxon>
        <taxon>eudicotyledons</taxon>
        <taxon>Gunneridae</taxon>
        <taxon>Pentapetalae</taxon>
        <taxon>rosids</taxon>
        <taxon>malvids</taxon>
        <taxon>Malvales</taxon>
        <taxon>Malvaceae</taxon>
        <taxon>Malvoideae</taxon>
        <taxon>Gossypium</taxon>
    </lineage>
</organism>
<evidence type="ECO:0000313" key="1">
    <source>
        <dbReference type="EMBL" id="MBA0845409.1"/>
    </source>
</evidence>
<proteinExistence type="predicted"/>
<gene>
    <name evidence="1" type="ORF">Goarm_023147</name>
</gene>
<dbReference type="AlphaFoldDB" id="A0A7J9KGN9"/>